<evidence type="ECO:0000256" key="2">
    <source>
        <dbReference type="ARBA" id="ARBA00023186"/>
    </source>
</evidence>
<evidence type="ECO:0000256" key="1">
    <source>
        <dbReference type="ARBA" id="ARBA00008239"/>
    </source>
</evidence>
<proteinExistence type="inferred from homology"/>
<dbReference type="SUPFAM" id="SSF110942">
    <property type="entry name" value="HSP90 C-terminal domain"/>
    <property type="match status" value="1"/>
</dbReference>
<comment type="similarity">
    <text evidence="1">Belongs to the heat shock protein 90 family.</text>
</comment>
<dbReference type="GO" id="GO:0140662">
    <property type="term" value="F:ATP-dependent protein folding chaperone"/>
    <property type="evidence" value="ECO:0007669"/>
    <property type="project" value="InterPro"/>
</dbReference>
<dbReference type="PANTHER" id="PTHR11528">
    <property type="entry name" value="HEAT SHOCK PROTEIN 90 FAMILY MEMBER"/>
    <property type="match status" value="1"/>
</dbReference>
<dbReference type="Pfam" id="PF00183">
    <property type="entry name" value="HSP90"/>
    <property type="match status" value="2"/>
</dbReference>
<dbReference type="InterPro" id="IPR001404">
    <property type="entry name" value="Hsp90_fam"/>
</dbReference>
<dbReference type="InterPro" id="IPR037196">
    <property type="entry name" value="HSP90_C"/>
</dbReference>
<dbReference type="GO" id="GO:0005524">
    <property type="term" value="F:ATP binding"/>
    <property type="evidence" value="ECO:0007669"/>
    <property type="project" value="InterPro"/>
</dbReference>
<feature type="region of interest" description="Disordered" evidence="3">
    <location>
        <begin position="159"/>
        <end position="178"/>
    </location>
</feature>
<dbReference type="GO" id="GO:0051082">
    <property type="term" value="F:unfolded protein binding"/>
    <property type="evidence" value="ECO:0007669"/>
    <property type="project" value="InterPro"/>
</dbReference>
<evidence type="ECO:0000256" key="3">
    <source>
        <dbReference type="SAM" id="MobiDB-lite"/>
    </source>
</evidence>
<evidence type="ECO:0000313" key="5">
    <source>
        <dbReference type="Proteomes" id="UP000541444"/>
    </source>
</evidence>
<dbReference type="InterPro" id="IPR020568">
    <property type="entry name" value="Ribosomal_Su5_D2-typ_SF"/>
</dbReference>
<accession>A0A7J7MGP9</accession>
<dbReference type="OrthoDB" id="1744115at2759"/>
<dbReference type="EMBL" id="JACGCM010001548">
    <property type="protein sequence ID" value="KAF6153970.1"/>
    <property type="molecule type" value="Genomic_DNA"/>
</dbReference>
<dbReference type="SUPFAM" id="SSF54211">
    <property type="entry name" value="Ribosomal protein S5 domain 2-like"/>
    <property type="match status" value="1"/>
</dbReference>
<dbReference type="Proteomes" id="UP000541444">
    <property type="component" value="Unassembled WGS sequence"/>
</dbReference>
<keyword evidence="5" id="KW-1185">Reference proteome</keyword>
<name>A0A7J7MGP9_9MAGN</name>
<gene>
    <name evidence="4" type="ORF">GIB67_041236</name>
</gene>
<dbReference type="GO" id="GO:0016887">
    <property type="term" value="F:ATP hydrolysis activity"/>
    <property type="evidence" value="ECO:0007669"/>
    <property type="project" value="InterPro"/>
</dbReference>
<evidence type="ECO:0008006" key="6">
    <source>
        <dbReference type="Google" id="ProtNLM"/>
    </source>
</evidence>
<reference evidence="4 5" key="1">
    <citation type="journal article" date="2020" name="IScience">
        <title>Genome Sequencing of the Endangered Kingdonia uniflora (Circaeasteraceae, Ranunculales) Reveals Potential Mechanisms of Evolutionary Specialization.</title>
        <authorList>
            <person name="Sun Y."/>
            <person name="Deng T."/>
            <person name="Zhang A."/>
            <person name="Moore M.J."/>
            <person name="Landis J.B."/>
            <person name="Lin N."/>
            <person name="Zhang H."/>
            <person name="Zhang X."/>
            <person name="Huang J."/>
            <person name="Zhang X."/>
            <person name="Sun H."/>
            <person name="Wang H."/>
        </authorList>
    </citation>
    <scope>NUCLEOTIDE SEQUENCE [LARGE SCALE GENOMIC DNA]</scope>
    <source>
        <strain evidence="4">TB1705</strain>
        <tissue evidence="4">Leaf</tissue>
    </source>
</reference>
<protein>
    <recommendedName>
        <fullName evidence="6">Heat shock protein 90</fullName>
    </recommendedName>
</protein>
<keyword evidence="2" id="KW-0143">Chaperone</keyword>
<dbReference type="AlphaFoldDB" id="A0A7J7MGP9"/>
<evidence type="ECO:0000313" key="4">
    <source>
        <dbReference type="EMBL" id="KAF6153970.1"/>
    </source>
</evidence>
<organism evidence="4 5">
    <name type="scientific">Kingdonia uniflora</name>
    <dbReference type="NCBI Taxonomy" id="39325"/>
    <lineage>
        <taxon>Eukaryota</taxon>
        <taxon>Viridiplantae</taxon>
        <taxon>Streptophyta</taxon>
        <taxon>Embryophyta</taxon>
        <taxon>Tracheophyta</taxon>
        <taxon>Spermatophyta</taxon>
        <taxon>Magnoliopsida</taxon>
        <taxon>Ranunculales</taxon>
        <taxon>Circaeasteraceae</taxon>
        <taxon>Kingdonia</taxon>
    </lineage>
</organism>
<sequence>MKEGQNDICYITGESKKVVENSPFLEKLKKKGYESEDQKKFESLKEKFEGLCKVIKDVLGDKFEKVIVSDRAVDSPCCLVTGEKTMEINLENSIMEDLRKRADADKNNKTVKDLVLLLLEIALLTSGFSLEEPNTFGNRIHRMLKLGLSIDDDAADADADADMPPLEAADDAEKARWRKSTKPNPFRVIYSMLLKVL</sequence>
<dbReference type="Gene3D" id="1.20.120.790">
    <property type="entry name" value="Heat shock protein 90, C-terminal domain"/>
    <property type="match status" value="2"/>
</dbReference>
<dbReference type="Gene3D" id="3.40.50.11260">
    <property type="match status" value="1"/>
</dbReference>
<comment type="caution">
    <text evidence="4">The sequence shown here is derived from an EMBL/GenBank/DDBJ whole genome shotgun (WGS) entry which is preliminary data.</text>
</comment>